<dbReference type="GO" id="GO:0008483">
    <property type="term" value="F:transaminase activity"/>
    <property type="evidence" value="ECO:0007669"/>
    <property type="project" value="UniProtKB-KW"/>
</dbReference>
<evidence type="ECO:0000256" key="1">
    <source>
        <dbReference type="RuleBase" id="RU004508"/>
    </source>
</evidence>
<protein>
    <submittedName>
        <fullName evidence="2">LegC family aminotransferase</fullName>
    </submittedName>
</protein>
<dbReference type="Pfam" id="PF01041">
    <property type="entry name" value="DegT_DnrJ_EryC1"/>
    <property type="match status" value="1"/>
</dbReference>
<proteinExistence type="inferred from homology"/>
<dbReference type="EMBL" id="BAABHB010000005">
    <property type="protein sequence ID" value="GAA4408763.1"/>
    <property type="molecule type" value="Genomic_DNA"/>
</dbReference>
<organism evidence="2 3">
    <name type="scientific">Nibrella viscosa</name>
    <dbReference type="NCBI Taxonomy" id="1084524"/>
    <lineage>
        <taxon>Bacteria</taxon>
        <taxon>Pseudomonadati</taxon>
        <taxon>Bacteroidota</taxon>
        <taxon>Cytophagia</taxon>
        <taxon>Cytophagales</taxon>
        <taxon>Spirosomataceae</taxon>
        <taxon>Nibrella</taxon>
    </lineage>
</organism>
<reference evidence="3" key="1">
    <citation type="journal article" date="2019" name="Int. J. Syst. Evol. Microbiol.">
        <title>The Global Catalogue of Microorganisms (GCM) 10K type strain sequencing project: providing services to taxonomists for standard genome sequencing and annotation.</title>
        <authorList>
            <consortium name="The Broad Institute Genomics Platform"/>
            <consortium name="The Broad Institute Genome Sequencing Center for Infectious Disease"/>
            <person name="Wu L."/>
            <person name="Ma J."/>
        </authorList>
    </citation>
    <scope>NUCLEOTIDE SEQUENCE [LARGE SCALE GENOMIC DNA]</scope>
    <source>
        <strain evidence="3">JCM 17925</strain>
    </source>
</reference>
<keyword evidence="2" id="KW-0808">Transferase</keyword>
<dbReference type="InterPro" id="IPR015421">
    <property type="entry name" value="PyrdxlP-dep_Trfase_major"/>
</dbReference>
<dbReference type="InterPro" id="IPR015424">
    <property type="entry name" value="PyrdxlP-dep_Trfase"/>
</dbReference>
<evidence type="ECO:0000313" key="2">
    <source>
        <dbReference type="EMBL" id="GAA4408763.1"/>
    </source>
</evidence>
<dbReference type="RefSeq" id="WP_345268709.1">
    <property type="nucleotide sequence ID" value="NZ_BAABHB010000005.1"/>
</dbReference>
<dbReference type="InterPro" id="IPR000653">
    <property type="entry name" value="DegT/StrS_aminotransferase"/>
</dbReference>
<dbReference type="Gene3D" id="3.90.1150.10">
    <property type="entry name" value="Aspartate Aminotransferase, domain 1"/>
    <property type="match status" value="1"/>
</dbReference>
<dbReference type="CDD" id="cd00616">
    <property type="entry name" value="AHBA_syn"/>
    <property type="match status" value="1"/>
</dbReference>
<name>A0ABP8KKP2_9BACT</name>
<dbReference type="NCBIfam" id="TIGR04181">
    <property type="entry name" value="NHT_00031"/>
    <property type="match status" value="1"/>
</dbReference>
<dbReference type="Gene3D" id="3.40.640.10">
    <property type="entry name" value="Type I PLP-dependent aspartate aminotransferase-like (Major domain)"/>
    <property type="match status" value="1"/>
</dbReference>
<dbReference type="SUPFAM" id="SSF53383">
    <property type="entry name" value="PLP-dependent transferases"/>
    <property type="match status" value="1"/>
</dbReference>
<dbReference type="PANTHER" id="PTHR30244:SF30">
    <property type="entry name" value="BLR5990 PROTEIN"/>
    <property type="match status" value="1"/>
</dbReference>
<sequence>MFDQFVQFVRDQFGEQERFIPLHEPRFTGNEKKYVNDAIDSTFVSSVGKYVDRFENMIRAYTGASYAIATVNGTAALHIALILAGVKRDELVITQPLSFIATSNAISYTGAEPCFVDIDPATLSLSPEKLAVFLSEQTTVSEGNCYHTASGKRIAACVPMHTFGHPAEIDAIVQLCNTYHIPVIEDAAESLGSTYQGRQTGTFGLVGTYSFNGNKTITCGGGGMVVTNDETLGKLAKHLTTQAKVPHKWAFDHDYIGYNYRLPNLNAAMACAQLEQLDGFIANKRELARLYEAFFATTSYPFIREPARSQSNYWLNAILLHDRRERDEFLEYTNSRGIMTRPAWTLLTKLPMFSHCLRDDMSVAEYIEDRLVNIPSSVRTT</sequence>
<comment type="caution">
    <text evidence="2">The sequence shown here is derived from an EMBL/GenBank/DDBJ whole genome shotgun (WGS) entry which is preliminary data.</text>
</comment>
<keyword evidence="2" id="KW-0032">Aminotransferase</keyword>
<dbReference type="InterPro" id="IPR026385">
    <property type="entry name" value="LegC-like"/>
</dbReference>
<accession>A0ABP8KKP2</accession>
<comment type="similarity">
    <text evidence="1">Belongs to the DegT/DnrJ/EryC1 family.</text>
</comment>
<gene>
    <name evidence="2" type="ORF">GCM10023187_31150</name>
</gene>
<keyword evidence="3" id="KW-1185">Reference proteome</keyword>
<keyword evidence="1" id="KW-0663">Pyridoxal phosphate</keyword>
<dbReference type="InterPro" id="IPR015422">
    <property type="entry name" value="PyrdxlP-dep_Trfase_small"/>
</dbReference>
<dbReference type="Proteomes" id="UP001500936">
    <property type="component" value="Unassembled WGS sequence"/>
</dbReference>
<dbReference type="PANTHER" id="PTHR30244">
    <property type="entry name" value="TRANSAMINASE"/>
    <property type="match status" value="1"/>
</dbReference>
<evidence type="ECO:0000313" key="3">
    <source>
        <dbReference type="Proteomes" id="UP001500936"/>
    </source>
</evidence>
<dbReference type="PIRSF" id="PIRSF000390">
    <property type="entry name" value="PLP_StrS"/>
    <property type="match status" value="1"/>
</dbReference>